<dbReference type="RefSeq" id="WP_126006485.1">
    <property type="nucleotide sequence ID" value="NZ_CP032509.1"/>
</dbReference>
<dbReference type="Pfam" id="PF06620">
    <property type="entry name" value="DUF1150"/>
    <property type="match status" value="1"/>
</dbReference>
<dbReference type="AlphaFoldDB" id="A0A3S9AYV6"/>
<dbReference type="Proteomes" id="UP000268192">
    <property type="component" value="Chromosome"/>
</dbReference>
<dbReference type="KEGG" id="abaw:D5400_00150"/>
<accession>A0A3S9AYV6</accession>
<dbReference type="OrthoDB" id="7865555at2"/>
<evidence type="ECO:0000313" key="1">
    <source>
        <dbReference type="EMBL" id="AZN69889.1"/>
    </source>
</evidence>
<name>A0A3S9AYV6_9HYPH</name>
<dbReference type="EMBL" id="CP032509">
    <property type="protein sequence ID" value="AZN69889.1"/>
    <property type="molecule type" value="Genomic_DNA"/>
</dbReference>
<protein>
    <submittedName>
        <fullName evidence="1">DUF1150 family protein</fullName>
    </submittedName>
</protein>
<proteinExistence type="predicted"/>
<reference evidence="1 2" key="1">
    <citation type="submission" date="2018-09" db="EMBL/GenBank/DDBJ databases">
        <title>Marinorhizobium profundi gen. nov., sp. nov., isolated from a deep-sea sediment sample from the New Britain Trench and proposal of Marinorhizobiaceae fam. nov. in the order Rhizobiales of the class Alphaproteobacteria.</title>
        <authorList>
            <person name="Cao J."/>
        </authorList>
    </citation>
    <scope>NUCLEOTIDE SEQUENCE [LARGE SCALE GENOMIC DNA]</scope>
    <source>
        <strain evidence="1 2">WS11</strain>
    </source>
</reference>
<dbReference type="InterPro" id="IPR009531">
    <property type="entry name" value="DUF1150"/>
</dbReference>
<sequence>MAFKELTSRDAAGAELAAKISANELADLGNGEVGYIRKMRSEDVSKKFPQAPDLEPGLDLWGLFGADGTPILLSDSRSSAFFKAAENDLSTVSVH</sequence>
<organism evidence="1 2">
    <name type="scientific">Georhizobium profundi</name>
    <dbReference type="NCBI Taxonomy" id="2341112"/>
    <lineage>
        <taxon>Bacteria</taxon>
        <taxon>Pseudomonadati</taxon>
        <taxon>Pseudomonadota</taxon>
        <taxon>Alphaproteobacteria</taxon>
        <taxon>Hyphomicrobiales</taxon>
        <taxon>Rhizobiaceae</taxon>
        <taxon>Georhizobium</taxon>
    </lineage>
</organism>
<keyword evidence="2" id="KW-1185">Reference proteome</keyword>
<evidence type="ECO:0000313" key="2">
    <source>
        <dbReference type="Proteomes" id="UP000268192"/>
    </source>
</evidence>
<gene>
    <name evidence="1" type="ORF">D5400_00150</name>
</gene>